<name>A0A5P1F000_ASPOF</name>
<dbReference type="Gramene" id="ONK70139">
    <property type="protein sequence ID" value="ONK70139"/>
    <property type="gene ID" value="A4U43_C05F30660"/>
</dbReference>
<accession>A0A5P1F000</accession>
<dbReference type="Pfam" id="PF03478">
    <property type="entry name" value="Beta-prop_KIB1-4"/>
    <property type="match status" value="1"/>
</dbReference>
<feature type="domain" description="KIB1-4 beta-propeller" evidence="1">
    <location>
        <begin position="41"/>
        <end position="116"/>
    </location>
</feature>
<dbReference type="AlphaFoldDB" id="A0A5P1F000"/>
<evidence type="ECO:0000313" key="2">
    <source>
        <dbReference type="EMBL" id="ONK70139.1"/>
    </source>
</evidence>
<keyword evidence="3" id="KW-1185">Reference proteome</keyword>
<proteinExistence type="predicted"/>
<dbReference type="EMBL" id="CM007385">
    <property type="protein sequence ID" value="ONK70139.1"/>
    <property type="molecule type" value="Genomic_DNA"/>
</dbReference>
<reference evidence="3" key="1">
    <citation type="journal article" date="2017" name="Nat. Commun.">
        <title>The asparagus genome sheds light on the origin and evolution of a young Y chromosome.</title>
        <authorList>
            <person name="Harkess A."/>
            <person name="Zhou J."/>
            <person name="Xu C."/>
            <person name="Bowers J.E."/>
            <person name="Van der Hulst R."/>
            <person name="Ayyampalayam S."/>
            <person name="Mercati F."/>
            <person name="Riccardi P."/>
            <person name="McKain M.R."/>
            <person name="Kakrana A."/>
            <person name="Tang H."/>
            <person name="Ray J."/>
            <person name="Groenendijk J."/>
            <person name="Arikit S."/>
            <person name="Mathioni S.M."/>
            <person name="Nakano M."/>
            <person name="Shan H."/>
            <person name="Telgmann-Rauber A."/>
            <person name="Kanno A."/>
            <person name="Yue Z."/>
            <person name="Chen H."/>
            <person name="Li W."/>
            <person name="Chen Y."/>
            <person name="Xu X."/>
            <person name="Zhang Y."/>
            <person name="Luo S."/>
            <person name="Chen H."/>
            <person name="Gao J."/>
            <person name="Mao Z."/>
            <person name="Pires J.C."/>
            <person name="Luo M."/>
            <person name="Kudrna D."/>
            <person name="Wing R.A."/>
            <person name="Meyers B.C."/>
            <person name="Yi K."/>
            <person name="Kong H."/>
            <person name="Lavrijsen P."/>
            <person name="Sunseri F."/>
            <person name="Falavigna A."/>
            <person name="Ye Y."/>
            <person name="Leebens-Mack J.H."/>
            <person name="Chen G."/>
        </authorList>
    </citation>
    <scope>NUCLEOTIDE SEQUENCE [LARGE SCALE GENOMIC DNA]</scope>
    <source>
        <strain evidence="3">cv. DH0086</strain>
    </source>
</reference>
<organism evidence="2 3">
    <name type="scientific">Asparagus officinalis</name>
    <name type="common">Garden asparagus</name>
    <dbReference type="NCBI Taxonomy" id="4686"/>
    <lineage>
        <taxon>Eukaryota</taxon>
        <taxon>Viridiplantae</taxon>
        <taxon>Streptophyta</taxon>
        <taxon>Embryophyta</taxon>
        <taxon>Tracheophyta</taxon>
        <taxon>Spermatophyta</taxon>
        <taxon>Magnoliopsida</taxon>
        <taxon>Liliopsida</taxon>
        <taxon>Asparagales</taxon>
        <taxon>Asparagaceae</taxon>
        <taxon>Asparagoideae</taxon>
        <taxon>Asparagus</taxon>
    </lineage>
</organism>
<evidence type="ECO:0000259" key="1">
    <source>
        <dbReference type="Pfam" id="PF03478"/>
    </source>
</evidence>
<dbReference type="InterPro" id="IPR005174">
    <property type="entry name" value="KIB1-4_b-propeller"/>
</dbReference>
<evidence type="ECO:0000313" key="3">
    <source>
        <dbReference type="Proteomes" id="UP000243459"/>
    </source>
</evidence>
<gene>
    <name evidence="2" type="ORF">A4U43_C05F30660</name>
</gene>
<protein>
    <recommendedName>
        <fullName evidence="1">KIB1-4 beta-propeller domain-containing protein</fullName>
    </recommendedName>
</protein>
<dbReference type="Proteomes" id="UP000243459">
    <property type="component" value="Chromosome 5"/>
</dbReference>
<sequence>MTPTASSKALEAINVLPKGLCISSPIHSITMDGSRPACSFFEAPSGELMVIYHYIDRDITISRILKVDYDQRQIRRVEDFGDFVVFASDSYSQCTCFHAGDYPSLKRNHIYHTDGDHMT</sequence>